<proteinExistence type="predicted"/>
<keyword evidence="15" id="KW-0496">Mitochondrion</keyword>
<evidence type="ECO:0000256" key="2">
    <source>
        <dbReference type="ARBA" id="ARBA00004448"/>
    </source>
</evidence>
<evidence type="ECO:0000256" key="10">
    <source>
        <dbReference type="ARBA" id="ARBA00022792"/>
    </source>
</evidence>
<dbReference type="PANTHER" id="PTHR19271:SF16">
    <property type="entry name" value="CYTOCHROME B"/>
    <property type="match status" value="1"/>
</dbReference>
<keyword evidence="7" id="KW-0679">Respiratory chain</keyword>
<dbReference type="InterPro" id="IPR016174">
    <property type="entry name" value="Di-haem_cyt_TM"/>
</dbReference>
<keyword evidence="14" id="KW-0830">Ubiquinone</keyword>
<comment type="subcellular location">
    <subcellularLocation>
        <location evidence="2">Mitochondrion inner membrane</location>
        <topology evidence="2">Multi-pass membrane protein</topology>
    </subcellularLocation>
</comment>
<dbReference type="GO" id="GO:0008121">
    <property type="term" value="F:quinol-cytochrome-c reductase activity"/>
    <property type="evidence" value="ECO:0007669"/>
    <property type="project" value="TreeGrafter"/>
</dbReference>
<evidence type="ECO:0000313" key="22">
    <source>
        <dbReference type="Proteomes" id="UP000308365"/>
    </source>
</evidence>
<reference evidence="22" key="1">
    <citation type="journal article" date="2019" name="IScience">
        <title>Narwhal Genome Reveals Long-Term Low Genetic Diversity despite Current Large Abundance Size.</title>
        <authorList>
            <person name="Westbury M.V."/>
            <person name="Petersen B."/>
            <person name="Garde E."/>
            <person name="Heide-Jorgensen M.P."/>
            <person name="Lorenzen E.D."/>
        </authorList>
    </citation>
    <scope>NUCLEOTIDE SEQUENCE [LARGE SCALE GENOMIC DNA]</scope>
</reference>
<evidence type="ECO:0000256" key="19">
    <source>
        <dbReference type="ARBA" id="ARBA00032600"/>
    </source>
</evidence>
<dbReference type="GO" id="GO:0046872">
    <property type="term" value="F:metal ion binding"/>
    <property type="evidence" value="ECO:0007669"/>
    <property type="project" value="UniProtKB-KW"/>
</dbReference>
<dbReference type="Gene3D" id="1.20.810.10">
    <property type="entry name" value="Cytochrome Bc1 Complex, Chain C"/>
    <property type="match status" value="2"/>
</dbReference>
<keyword evidence="8" id="KW-0812">Transmembrane</keyword>
<keyword evidence="6" id="KW-0349">Heme</keyword>
<evidence type="ECO:0000256" key="3">
    <source>
        <dbReference type="ARBA" id="ARBA00011088"/>
    </source>
</evidence>
<keyword evidence="16" id="KW-0472">Membrane</keyword>
<evidence type="ECO:0000256" key="8">
    <source>
        <dbReference type="ARBA" id="ARBA00022692"/>
    </source>
</evidence>
<dbReference type="GO" id="GO:0005743">
    <property type="term" value="C:mitochondrial inner membrane"/>
    <property type="evidence" value="ECO:0007669"/>
    <property type="project" value="UniProtKB-SubCell"/>
</dbReference>
<accession>A0A4V5PA25</accession>
<comment type="subunit">
    <text evidence="3">The cytochrome bc1 complex contains 11 subunits: 3 respiratory subunits (MT-CYB, CYC1 and UQCRFS1), 2 core proteins (UQCRC1 and UQCRC2) and 6 low-molecular weight proteins (UQCRH/QCR6, UQCRB/QCR7, UQCRQ/QCR8, UQCR10/QCR9, UQCR11/QCR10 and a cleavage product of UQCRFS1). This cytochrome bc1 complex then forms a dimer.</text>
</comment>
<sequence length="194" mass="21781">MLTGLFLAIHYTPDTATAFLSVAHIYRDVKYRNMKHRNYSTTFSYSYYIYRLCTTMRTNVILRGNMLAAVHLLFLHETGPNNPTGIPSDTDKIPFHPYHTIRHPRHSTTNPSLILVLSLPDLLGDPDNYTSAKPLNTSLHIKPDYPSPNNALANSSKAIPISVEQNVTTLRCSGQTRLDPLQGSPDSCANNWKL</sequence>
<evidence type="ECO:0000313" key="21">
    <source>
        <dbReference type="EMBL" id="TKC48440.1"/>
    </source>
</evidence>
<feature type="non-terminal residue" evidence="21">
    <location>
        <position position="194"/>
    </location>
</feature>
<dbReference type="GO" id="GO:0006122">
    <property type="term" value="P:mitochondrial electron transport, ubiquinol to cytochrome c"/>
    <property type="evidence" value="ECO:0007669"/>
    <property type="project" value="TreeGrafter"/>
</dbReference>
<organism evidence="21 22">
    <name type="scientific">Monodon monoceros</name>
    <name type="common">Narwhal</name>
    <name type="synonym">Ceratodon monodon</name>
    <dbReference type="NCBI Taxonomy" id="40151"/>
    <lineage>
        <taxon>Eukaryota</taxon>
        <taxon>Metazoa</taxon>
        <taxon>Chordata</taxon>
        <taxon>Craniata</taxon>
        <taxon>Vertebrata</taxon>
        <taxon>Euteleostomi</taxon>
        <taxon>Mammalia</taxon>
        <taxon>Eutheria</taxon>
        <taxon>Laurasiatheria</taxon>
        <taxon>Artiodactyla</taxon>
        <taxon>Whippomorpha</taxon>
        <taxon>Cetacea</taxon>
        <taxon>Odontoceti</taxon>
        <taxon>Monodontidae</taxon>
        <taxon>Monodon</taxon>
    </lineage>
</organism>
<evidence type="ECO:0000256" key="17">
    <source>
        <dbReference type="ARBA" id="ARBA00029812"/>
    </source>
</evidence>
<evidence type="ECO:0000256" key="7">
    <source>
        <dbReference type="ARBA" id="ARBA00022660"/>
    </source>
</evidence>
<evidence type="ECO:0000256" key="20">
    <source>
        <dbReference type="ARBA" id="ARBA00032818"/>
    </source>
</evidence>
<name>A0A4V5PA25_MONMO</name>
<evidence type="ECO:0000256" key="5">
    <source>
        <dbReference type="ARBA" id="ARBA00022448"/>
    </source>
</evidence>
<keyword evidence="5" id="KW-0813">Transport</keyword>
<keyword evidence="13" id="KW-0408">Iron</keyword>
<evidence type="ECO:0000256" key="14">
    <source>
        <dbReference type="ARBA" id="ARBA00023075"/>
    </source>
</evidence>
<gene>
    <name evidence="21" type="ORF">EI555_010407</name>
</gene>
<protein>
    <recommendedName>
        <fullName evidence="4">Cytochrome b</fullName>
    </recommendedName>
    <alternativeName>
        <fullName evidence="18">Complex III subunit 3</fullName>
    </alternativeName>
    <alternativeName>
        <fullName evidence="19">Complex III subunit III</fullName>
    </alternativeName>
    <alternativeName>
        <fullName evidence="17">Cytochrome b-c1 complex subunit 3</fullName>
    </alternativeName>
    <alternativeName>
        <fullName evidence="20">Ubiquinol-cytochrome-c reductase complex cytochrome b subunit</fullName>
    </alternativeName>
</protein>
<evidence type="ECO:0000256" key="18">
    <source>
        <dbReference type="ARBA" id="ARBA00031681"/>
    </source>
</evidence>
<dbReference type="EMBL" id="RWIC01000161">
    <property type="protein sequence ID" value="TKC48440.1"/>
    <property type="molecule type" value="Genomic_DNA"/>
</dbReference>
<keyword evidence="12" id="KW-1133">Transmembrane helix</keyword>
<dbReference type="Proteomes" id="UP000308365">
    <property type="component" value="Unassembled WGS sequence"/>
</dbReference>
<keyword evidence="9" id="KW-0479">Metal-binding</keyword>
<dbReference type="SUPFAM" id="SSF81342">
    <property type="entry name" value="Transmembrane di-heme cytochromes"/>
    <property type="match status" value="1"/>
</dbReference>
<keyword evidence="10" id="KW-0999">Mitochondrion inner membrane</keyword>
<evidence type="ECO:0000256" key="12">
    <source>
        <dbReference type="ARBA" id="ARBA00022989"/>
    </source>
</evidence>
<evidence type="ECO:0000256" key="6">
    <source>
        <dbReference type="ARBA" id="ARBA00022617"/>
    </source>
</evidence>
<evidence type="ECO:0000256" key="4">
    <source>
        <dbReference type="ARBA" id="ARBA00013531"/>
    </source>
</evidence>
<evidence type="ECO:0000256" key="15">
    <source>
        <dbReference type="ARBA" id="ARBA00023128"/>
    </source>
</evidence>
<evidence type="ECO:0000256" key="1">
    <source>
        <dbReference type="ARBA" id="ARBA00002566"/>
    </source>
</evidence>
<evidence type="ECO:0000256" key="11">
    <source>
        <dbReference type="ARBA" id="ARBA00022982"/>
    </source>
</evidence>
<dbReference type="PANTHER" id="PTHR19271">
    <property type="entry name" value="CYTOCHROME B"/>
    <property type="match status" value="1"/>
</dbReference>
<evidence type="ECO:0000256" key="16">
    <source>
        <dbReference type="ARBA" id="ARBA00023136"/>
    </source>
</evidence>
<comment type="caution">
    <text evidence="21">The sequence shown here is derived from an EMBL/GenBank/DDBJ whole genome shotgun (WGS) entry which is preliminary data.</text>
</comment>
<dbReference type="InterPro" id="IPR027387">
    <property type="entry name" value="Cytb/b6-like_sf"/>
</dbReference>
<dbReference type="AlphaFoldDB" id="A0A4V5PA25"/>
<comment type="function">
    <text evidence="1">Component of the ubiquinol-cytochrome c reductase complex (complex III or cytochrome b-c1 complex) that is part of the mitochondrial respiratory chain. The b-c1 complex mediates electron transfer from ubiquinol to cytochrome c. Contributes to the generation of a proton gradient across the mitochondrial membrane that is then used for ATP synthesis.</text>
</comment>
<evidence type="ECO:0000256" key="13">
    <source>
        <dbReference type="ARBA" id="ARBA00023004"/>
    </source>
</evidence>
<evidence type="ECO:0000256" key="9">
    <source>
        <dbReference type="ARBA" id="ARBA00022723"/>
    </source>
</evidence>
<keyword evidence="11" id="KW-0249">Electron transport</keyword>